<evidence type="ECO:0000313" key="3">
    <source>
        <dbReference type="EMBL" id="SDD27609.1"/>
    </source>
</evidence>
<evidence type="ECO:0000256" key="1">
    <source>
        <dbReference type="SAM" id="MobiDB-lite"/>
    </source>
</evidence>
<gene>
    <name evidence="2" type="ORF">SAMN04488597_1081</name>
    <name evidence="3" type="ORF">SAMN04488597_1431</name>
    <name evidence="4" type="ORF">SAMN04515654_1461</name>
</gene>
<sequence length="54" mass="5931">MKLKFHPEVKNDIDNLDGSVKPRLKSTLNKIKKSPELGKPLGNKSGIDLSGCLK</sequence>
<reference evidence="3 6" key="1">
    <citation type="submission" date="2016-10" db="EMBL/GenBank/DDBJ databases">
        <authorList>
            <person name="Varghese N."/>
            <person name="Submissions S."/>
        </authorList>
    </citation>
    <scope>NUCLEOTIDE SEQUENCE [LARGE SCALE GENOMIC DNA]</scope>
    <source>
        <strain evidence="3 6">WG10</strain>
    </source>
</reference>
<dbReference type="EMBL" id="FMYT01000008">
    <property type="protein sequence ID" value="SDC52411.1"/>
    <property type="molecule type" value="Genomic_DNA"/>
</dbReference>
<protein>
    <submittedName>
        <fullName evidence="3">mRNA interferase RelE/StbE</fullName>
    </submittedName>
</protein>
<feature type="region of interest" description="Disordered" evidence="1">
    <location>
        <begin position="28"/>
        <end position="54"/>
    </location>
</feature>
<name>A0A1G6TF06_9FIRM</name>
<evidence type="ECO:0000313" key="2">
    <source>
        <dbReference type="EMBL" id="SDC52411.1"/>
    </source>
</evidence>
<accession>A0A1G6TF06</accession>
<organism evidence="3 6">
    <name type="scientific">Halanaerobium congolense</name>
    <dbReference type="NCBI Taxonomy" id="54121"/>
    <lineage>
        <taxon>Bacteria</taxon>
        <taxon>Bacillati</taxon>
        <taxon>Bacillota</taxon>
        <taxon>Clostridia</taxon>
        <taxon>Halanaerobiales</taxon>
        <taxon>Halanaerobiaceae</taxon>
        <taxon>Halanaerobium</taxon>
    </lineage>
</organism>
<feature type="non-terminal residue" evidence="3">
    <location>
        <position position="54"/>
    </location>
</feature>
<dbReference type="EMBL" id="FNEH01000046">
    <property type="protein sequence ID" value="SDJ33996.1"/>
    <property type="molecule type" value="Genomic_DNA"/>
</dbReference>
<dbReference type="AlphaFoldDB" id="A0A1G6TF06"/>
<reference evidence="4 5" key="2">
    <citation type="submission" date="2016-10" db="EMBL/GenBank/DDBJ databases">
        <authorList>
            <person name="de Groot N.N."/>
        </authorList>
    </citation>
    <scope>NUCLEOTIDE SEQUENCE [LARGE SCALE GENOMIC DNA]</scope>
    <source>
        <strain evidence="4 5">WG7</strain>
    </source>
</reference>
<dbReference type="Proteomes" id="UP000198945">
    <property type="component" value="Unassembled WGS sequence"/>
</dbReference>
<evidence type="ECO:0000313" key="4">
    <source>
        <dbReference type="EMBL" id="SDJ33996.1"/>
    </source>
</evidence>
<evidence type="ECO:0000313" key="5">
    <source>
        <dbReference type="Proteomes" id="UP000198945"/>
    </source>
</evidence>
<dbReference type="EMBL" id="FMYT01000043">
    <property type="protein sequence ID" value="SDD27609.1"/>
    <property type="molecule type" value="Genomic_DNA"/>
</dbReference>
<evidence type="ECO:0000313" key="6">
    <source>
        <dbReference type="Proteomes" id="UP000324896"/>
    </source>
</evidence>
<dbReference type="Proteomes" id="UP000324896">
    <property type="component" value="Unassembled WGS sequence"/>
</dbReference>
<proteinExistence type="predicted"/>